<dbReference type="EC" id="4.1.99.19" evidence="8"/>
<dbReference type="PANTHER" id="PTHR43726">
    <property type="entry name" value="3-METHYLORNITHINE SYNTHASE"/>
    <property type="match status" value="1"/>
</dbReference>
<dbReference type="SFLD" id="SFLDG01082">
    <property type="entry name" value="B12-binding_domain_containing"/>
    <property type="match status" value="1"/>
</dbReference>
<feature type="binding site" evidence="6">
    <location>
        <position position="184"/>
    </location>
    <ligand>
        <name>S-adenosyl-L-methionine</name>
        <dbReference type="ChEBI" id="CHEBI:59789"/>
    </ligand>
</feature>
<keyword evidence="5" id="KW-0004">4Fe-4S</keyword>
<dbReference type="Gene3D" id="3.20.20.70">
    <property type="entry name" value="Aldolase class I"/>
    <property type="match status" value="1"/>
</dbReference>
<feature type="binding site" evidence="5">
    <location>
        <position position="71"/>
    </location>
    <ligand>
        <name>[4Fe-4S] cluster</name>
        <dbReference type="ChEBI" id="CHEBI:49883"/>
        <note>4Fe-4S-S-AdoMet</note>
    </ligand>
</feature>
<dbReference type="PIRSF" id="PIRSF004762">
    <property type="entry name" value="CHP00423"/>
    <property type="match status" value="1"/>
</dbReference>
<evidence type="ECO:0000259" key="7">
    <source>
        <dbReference type="PROSITE" id="PS51918"/>
    </source>
</evidence>
<dbReference type="SFLD" id="SFLDG01280">
    <property type="entry name" value="HydE/PylB-like"/>
    <property type="match status" value="1"/>
</dbReference>
<dbReference type="GO" id="GO:0046872">
    <property type="term" value="F:metal ion binding"/>
    <property type="evidence" value="ECO:0007669"/>
    <property type="project" value="UniProtKB-KW"/>
</dbReference>
<evidence type="ECO:0000256" key="2">
    <source>
        <dbReference type="ARBA" id="ARBA00022723"/>
    </source>
</evidence>
<dbReference type="InterPro" id="IPR058240">
    <property type="entry name" value="rSAM_sf"/>
</dbReference>
<proteinExistence type="predicted"/>
<reference evidence="8" key="1">
    <citation type="submission" date="2019-11" db="EMBL/GenBank/DDBJ databases">
        <authorList>
            <person name="Feng L."/>
        </authorList>
    </citation>
    <scope>NUCLEOTIDE SEQUENCE</scope>
    <source>
        <strain evidence="8">PgorbachiiLFYP46</strain>
    </source>
</reference>
<feature type="binding site" evidence="5">
    <location>
        <position position="64"/>
    </location>
    <ligand>
        <name>[4Fe-4S] cluster</name>
        <dbReference type="ChEBI" id="CHEBI:49883"/>
        <note>4Fe-4S-S-AdoMet</note>
    </ligand>
</feature>
<dbReference type="SFLD" id="SFLDG01060">
    <property type="entry name" value="BATS_domain_containing"/>
    <property type="match status" value="1"/>
</dbReference>
<dbReference type="InterPro" id="IPR006638">
    <property type="entry name" value="Elp3/MiaA/NifB-like_rSAM"/>
</dbReference>
<dbReference type="SMART" id="SM00729">
    <property type="entry name" value="Elp3"/>
    <property type="match status" value="1"/>
</dbReference>
<evidence type="ECO:0000256" key="6">
    <source>
        <dbReference type="PIRSR" id="PIRSR004762-2"/>
    </source>
</evidence>
<dbReference type="PROSITE" id="PS51918">
    <property type="entry name" value="RADICAL_SAM"/>
    <property type="match status" value="1"/>
</dbReference>
<evidence type="ECO:0000256" key="3">
    <source>
        <dbReference type="ARBA" id="ARBA00023004"/>
    </source>
</evidence>
<dbReference type="AlphaFoldDB" id="A0A6N3DEC1"/>
<dbReference type="PANTHER" id="PTHR43726:SF1">
    <property type="entry name" value="BIOTIN SYNTHASE"/>
    <property type="match status" value="1"/>
</dbReference>
<feature type="domain" description="Radical SAM core" evidence="7">
    <location>
        <begin position="50"/>
        <end position="266"/>
    </location>
</feature>
<evidence type="ECO:0000256" key="5">
    <source>
        <dbReference type="PIRSR" id="PIRSR004762-1"/>
    </source>
</evidence>
<dbReference type="GO" id="GO:0016740">
    <property type="term" value="F:transferase activity"/>
    <property type="evidence" value="ECO:0007669"/>
    <property type="project" value="TreeGrafter"/>
</dbReference>
<feature type="binding site" evidence="5">
    <location>
        <position position="68"/>
    </location>
    <ligand>
        <name>[4Fe-4S] cluster</name>
        <dbReference type="ChEBI" id="CHEBI:49883"/>
        <note>4Fe-4S-S-AdoMet</note>
    </ligand>
</feature>
<dbReference type="EMBL" id="CACRUP010000024">
    <property type="protein sequence ID" value="VYU25668.1"/>
    <property type="molecule type" value="Genomic_DNA"/>
</dbReference>
<sequence>MNKIKDICEKFYKSKKISFEDFKFLMNLDEKDSEELYSFARKLAVKNFGKEIYIRGLIEISTYCKNNCYYCGLRKANKNAKRVRLSKDEILELAEHSVNLGIKTIVMQGGEDDFYSLEYLKEVLREIKEKFKDVAITLSLGERDFKDFEVLKNIGADRYLLRHETFSKSHYERLHPSSMSFENRIKCIYKLKELGFQTGCGMMIGSPFQNMRNLYDDLNFILKLKPQMVGIGPFIPQHDTPFRDFERGKLEDVLKILSIVRIADEKLLLPATTALGSIDDFGREKGILAGANVLMPNVGAEKLRKNYKLYDNKIGTQVENSDDFKGLEKKLNKISYKISSERGDYNKER</sequence>
<organism evidence="8">
    <name type="scientific">Peptoniphilus gorbachii</name>
    <dbReference type="NCBI Taxonomy" id="411567"/>
    <lineage>
        <taxon>Bacteria</taxon>
        <taxon>Bacillati</taxon>
        <taxon>Bacillota</taxon>
        <taxon>Tissierellia</taxon>
        <taxon>Tissierellales</taxon>
        <taxon>Peptoniphilaceae</taxon>
        <taxon>Peptoniphilus</taxon>
    </lineage>
</organism>
<keyword evidence="2" id="KW-0479">Metal-binding</keyword>
<feature type="binding site" evidence="6">
    <location>
        <position position="164"/>
    </location>
    <ligand>
        <name>S-adenosyl-L-methionine</name>
        <dbReference type="ChEBI" id="CHEBI:59789"/>
    </ligand>
</feature>
<name>A0A6N3DEC1_9FIRM</name>
<evidence type="ECO:0000313" key="8">
    <source>
        <dbReference type="EMBL" id="VYU25668.1"/>
    </source>
</evidence>
<accession>A0A6N3DEC1</accession>
<dbReference type="InterPro" id="IPR024021">
    <property type="entry name" value="FeFe-hyd_HydE_rSAM"/>
</dbReference>
<gene>
    <name evidence="8" type="primary">thiH_1</name>
    <name evidence="8" type="ORF">PGLFYP46_00653</name>
</gene>
<dbReference type="InterPro" id="IPR013785">
    <property type="entry name" value="Aldolase_TIM"/>
</dbReference>
<dbReference type="SUPFAM" id="SSF102114">
    <property type="entry name" value="Radical SAM enzymes"/>
    <property type="match status" value="1"/>
</dbReference>
<dbReference type="SFLD" id="SFLDF00348">
    <property type="entry name" value="FeFe_hydrogenase_maturase_(Hyd"/>
    <property type="match status" value="1"/>
</dbReference>
<keyword evidence="4 5" id="KW-0411">Iron-sulfur</keyword>
<dbReference type="GO" id="GO:0036355">
    <property type="term" value="F:2-iminoacetate synthase activity"/>
    <property type="evidence" value="ECO:0007669"/>
    <property type="project" value="UniProtKB-EC"/>
</dbReference>
<dbReference type="InterPro" id="IPR034422">
    <property type="entry name" value="HydE/PylB-like"/>
</dbReference>
<protein>
    <submittedName>
        <fullName evidence="8">2-iminoacetate synthase</fullName>
        <ecNumber evidence="8">4.1.99.19</ecNumber>
    </submittedName>
</protein>
<keyword evidence="8" id="KW-0456">Lyase</keyword>
<feature type="binding site" evidence="6">
    <location>
        <position position="139"/>
    </location>
    <ligand>
        <name>(3R)-3-methyl-D-ornithine</name>
        <dbReference type="ChEBI" id="CHEBI:64642"/>
    </ligand>
</feature>
<dbReference type="RefSeq" id="WP_156702779.1">
    <property type="nucleotide sequence ID" value="NZ_CACRUP010000024.1"/>
</dbReference>
<dbReference type="Pfam" id="PF04055">
    <property type="entry name" value="Radical_SAM"/>
    <property type="match status" value="1"/>
</dbReference>
<dbReference type="SFLD" id="SFLDS00029">
    <property type="entry name" value="Radical_SAM"/>
    <property type="match status" value="1"/>
</dbReference>
<dbReference type="GO" id="GO:0051539">
    <property type="term" value="F:4 iron, 4 sulfur cluster binding"/>
    <property type="evidence" value="ECO:0007669"/>
    <property type="project" value="UniProtKB-KW"/>
</dbReference>
<keyword evidence="1 5" id="KW-0949">S-adenosyl-L-methionine</keyword>
<dbReference type="InterPro" id="IPR007197">
    <property type="entry name" value="rSAM"/>
</dbReference>
<evidence type="ECO:0000256" key="1">
    <source>
        <dbReference type="ARBA" id="ARBA00022691"/>
    </source>
</evidence>
<keyword evidence="3 5" id="KW-0408">Iron</keyword>
<comment type="cofactor">
    <cofactor evidence="5">
        <name>[4Fe-4S] cluster</name>
        <dbReference type="ChEBI" id="CHEBI:49883"/>
    </cofactor>
    <text evidence="5">Binds 1 [4Fe-4S] cluster. The cluster is coordinated with 3 cysteines and an exchangeable S-adenosyl-L-methionine.</text>
</comment>
<evidence type="ECO:0000256" key="4">
    <source>
        <dbReference type="ARBA" id="ARBA00023014"/>
    </source>
</evidence>
<dbReference type="NCBIfam" id="TIGR03956">
    <property type="entry name" value="rSAM_HydE"/>
    <property type="match status" value="1"/>
</dbReference>
<dbReference type="CDD" id="cd01335">
    <property type="entry name" value="Radical_SAM"/>
    <property type="match status" value="1"/>
</dbReference>